<feature type="compositionally biased region" description="Basic and acidic residues" evidence="1">
    <location>
        <begin position="48"/>
        <end position="79"/>
    </location>
</feature>
<dbReference type="GO" id="GO:0003684">
    <property type="term" value="F:damaged DNA binding"/>
    <property type="evidence" value="ECO:0007669"/>
    <property type="project" value="InterPro"/>
</dbReference>
<dbReference type="Proteomes" id="UP000494165">
    <property type="component" value="Unassembled WGS sequence"/>
</dbReference>
<organism evidence="3 4">
    <name type="scientific">Cloeon dipterum</name>
    <dbReference type="NCBI Taxonomy" id="197152"/>
    <lineage>
        <taxon>Eukaryota</taxon>
        <taxon>Metazoa</taxon>
        <taxon>Ecdysozoa</taxon>
        <taxon>Arthropoda</taxon>
        <taxon>Hexapoda</taxon>
        <taxon>Insecta</taxon>
        <taxon>Pterygota</taxon>
        <taxon>Palaeoptera</taxon>
        <taxon>Ephemeroptera</taxon>
        <taxon>Pisciforma</taxon>
        <taxon>Baetidae</taxon>
        <taxon>Cloeon</taxon>
    </lineage>
</organism>
<evidence type="ECO:0000256" key="2">
    <source>
        <dbReference type="SAM" id="SignalP"/>
    </source>
</evidence>
<dbReference type="PANTHER" id="PTHR12135:SF0">
    <property type="entry name" value="DNA REPAIR PROTEIN COMPLEMENTING XP-C CELLS"/>
    <property type="match status" value="1"/>
</dbReference>
<keyword evidence="2" id="KW-0732">Signal</keyword>
<feature type="region of interest" description="Disordered" evidence="1">
    <location>
        <begin position="46"/>
        <end position="121"/>
    </location>
</feature>
<proteinExistence type="predicted"/>
<protein>
    <submittedName>
        <fullName evidence="3">Uncharacterized protein</fullName>
    </submittedName>
</protein>
<dbReference type="Gene3D" id="3.90.260.10">
    <property type="entry name" value="Transglutaminase-like"/>
    <property type="match status" value="1"/>
</dbReference>
<dbReference type="InterPro" id="IPR036985">
    <property type="entry name" value="Transglutaminase-like_sf"/>
</dbReference>
<feature type="compositionally biased region" description="Basic residues" evidence="1">
    <location>
        <begin position="80"/>
        <end position="97"/>
    </location>
</feature>
<evidence type="ECO:0000313" key="3">
    <source>
        <dbReference type="EMBL" id="CAB3368233.1"/>
    </source>
</evidence>
<dbReference type="InterPro" id="IPR004583">
    <property type="entry name" value="DNA_repair_Rad4"/>
</dbReference>
<dbReference type="EMBL" id="CADEPI010000036">
    <property type="protein sequence ID" value="CAB3368233.1"/>
    <property type="molecule type" value="Genomic_DNA"/>
</dbReference>
<gene>
    <name evidence="3" type="ORF">CLODIP_2_CD08098</name>
</gene>
<dbReference type="GO" id="GO:0003697">
    <property type="term" value="F:single-stranded DNA binding"/>
    <property type="evidence" value="ECO:0007669"/>
    <property type="project" value="TreeGrafter"/>
</dbReference>
<evidence type="ECO:0000256" key="1">
    <source>
        <dbReference type="SAM" id="MobiDB-lite"/>
    </source>
</evidence>
<name>A0A8S1CKS3_9INSE</name>
<dbReference type="PANTHER" id="PTHR12135">
    <property type="entry name" value="DNA REPAIR PROTEIN XP-C / RAD4"/>
    <property type="match status" value="1"/>
</dbReference>
<dbReference type="GO" id="GO:0000111">
    <property type="term" value="C:nucleotide-excision repair factor 2 complex"/>
    <property type="evidence" value="ECO:0007669"/>
    <property type="project" value="TreeGrafter"/>
</dbReference>
<dbReference type="GO" id="GO:0006289">
    <property type="term" value="P:nucleotide-excision repair"/>
    <property type="evidence" value="ECO:0007669"/>
    <property type="project" value="InterPro"/>
</dbReference>
<evidence type="ECO:0000313" key="4">
    <source>
        <dbReference type="Proteomes" id="UP000494165"/>
    </source>
</evidence>
<keyword evidence="4" id="KW-1185">Reference proteome</keyword>
<feature type="signal peptide" evidence="2">
    <location>
        <begin position="1"/>
        <end position="21"/>
    </location>
</feature>
<feature type="chain" id="PRO_5035762428" evidence="2">
    <location>
        <begin position="22"/>
        <end position="121"/>
    </location>
</feature>
<sequence length="121" mass="13478">MKAPNKKLLVLMFVAMMRSLGLKTRLVISLQPLSLKPSSHDLLAVNAKPEESKSSKEVVKKTDKTAEESQKKKKEEKPSNKKTKAAPKKSTVQRKSGKAAAKPMSGRKMESKYLSLLYGRH</sequence>
<comment type="caution">
    <text evidence="3">The sequence shown here is derived from an EMBL/GenBank/DDBJ whole genome shotgun (WGS) entry which is preliminary data.</text>
</comment>
<dbReference type="GO" id="GO:0006298">
    <property type="term" value="P:mismatch repair"/>
    <property type="evidence" value="ECO:0007669"/>
    <property type="project" value="TreeGrafter"/>
</dbReference>
<dbReference type="AlphaFoldDB" id="A0A8S1CKS3"/>
<accession>A0A8S1CKS3</accession>
<reference evidence="3 4" key="1">
    <citation type="submission" date="2020-04" db="EMBL/GenBank/DDBJ databases">
        <authorList>
            <person name="Alioto T."/>
            <person name="Alioto T."/>
            <person name="Gomez Garrido J."/>
        </authorList>
    </citation>
    <scope>NUCLEOTIDE SEQUENCE [LARGE SCALE GENOMIC DNA]</scope>
</reference>
<dbReference type="GO" id="GO:0071942">
    <property type="term" value="C:XPC complex"/>
    <property type="evidence" value="ECO:0007669"/>
    <property type="project" value="TreeGrafter"/>
</dbReference>
<dbReference type="GO" id="GO:0005737">
    <property type="term" value="C:cytoplasm"/>
    <property type="evidence" value="ECO:0007669"/>
    <property type="project" value="TreeGrafter"/>
</dbReference>